<accession>A0A238JRH2</accession>
<gene>
    <name evidence="2" type="ORF">OCA8868_00914</name>
</gene>
<reference evidence="3" key="1">
    <citation type="submission" date="2017-05" db="EMBL/GenBank/DDBJ databases">
        <authorList>
            <person name="Rodrigo-Torres L."/>
            <person name="Arahal R. D."/>
            <person name="Lucena T."/>
        </authorList>
    </citation>
    <scope>NUCLEOTIDE SEQUENCE [LARGE SCALE GENOMIC DNA]</scope>
    <source>
        <strain evidence="3">CECT 8868</strain>
    </source>
</reference>
<proteinExistence type="predicted"/>
<feature type="chain" id="PRO_5012172706" evidence="1">
    <location>
        <begin position="19"/>
        <end position="95"/>
    </location>
</feature>
<keyword evidence="3" id="KW-1185">Reference proteome</keyword>
<protein>
    <submittedName>
        <fullName evidence="2">Uncharacterized protein</fullName>
    </submittedName>
</protein>
<organism evidence="2 3">
    <name type="scientific">Octadecabacter ascidiaceicola</name>
    <dbReference type="NCBI Taxonomy" id="1655543"/>
    <lineage>
        <taxon>Bacteria</taxon>
        <taxon>Pseudomonadati</taxon>
        <taxon>Pseudomonadota</taxon>
        <taxon>Alphaproteobacteria</taxon>
        <taxon>Rhodobacterales</taxon>
        <taxon>Roseobacteraceae</taxon>
        <taxon>Octadecabacter</taxon>
    </lineage>
</organism>
<name>A0A238JRH2_9RHOB</name>
<sequence length="95" mass="10022">MRFAFALLAMLAALPSCSGFPELDGTVTPEQANAPFPELVPLAPLLAQANTSTGGTEAAITDLEPRLANLRARAARLRGPVIPAAIRTRMLRGVR</sequence>
<dbReference type="OrthoDB" id="7745740at2"/>
<evidence type="ECO:0000313" key="3">
    <source>
        <dbReference type="Proteomes" id="UP000203464"/>
    </source>
</evidence>
<dbReference type="RefSeq" id="WP_093995308.1">
    <property type="nucleotide sequence ID" value="NZ_FXYD01000001.1"/>
</dbReference>
<evidence type="ECO:0000256" key="1">
    <source>
        <dbReference type="SAM" id="SignalP"/>
    </source>
</evidence>
<feature type="signal peptide" evidence="1">
    <location>
        <begin position="1"/>
        <end position="18"/>
    </location>
</feature>
<evidence type="ECO:0000313" key="2">
    <source>
        <dbReference type="EMBL" id="SMX33249.1"/>
    </source>
</evidence>
<dbReference type="AlphaFoldDB" id="A0A238JRH2"/>
<keyword evidence="1" id="KW-0732">Signal</keyword>
<dbReference type="Proteomes" id="UP000203464">
    <property type="component" value="Unassembled WGS sequence"/>
</dbReference>
<dbReference type="EMBL" id="FXYD01000001">
    <property type="protein sequence ID" value="SMX33249.1"/>
    <property type="molecule type" value="Genomic_DNA"/>
</dbReference>